<sequence length="119" mass="13123">MGIKAHGKCIWEMKVFIVPTLCLVPSDPTYPLLKLFSNTTPIKPPPPPRPWAPTKPRPPHGRENVPEPQSPTVQTPPDSPLPESPTQTVSTQTTQTPDSALVELHVTTQKSMVVIRLHL</sequence>
<protein>
    <submittedName>
        <fullName evidence="4">Early protein E4</fullName>
    </submittedName>
</protein>
<gene>
    <name evidence="4" type="primary">E4</name>
</gene>
<organism evidence="4 5">
    <name type="scientific">Human papillomavirus 30</name>
    <dbReference type="NCBI Taxonomy" id="10611"/>
    <lineage>
        <taxon>Viruses</taxon>
        <taxon>Monodnaviria</taxon>
        <taxon>Shotokuvirae</taxon>
        <taxon>Cossaviricota</taxon>
        <taxon>Papovaviricetes</taxon>
        <taxon>Zurhausenvirales</taxon>
        <taxon>Papillomaviridae</taxon>
        <taxon>Firstpapillomavirinae</taxon>
        <taxon>Alphapapillomavirus</taxon>
        <taxon>Alphapapillomavirus 6</taxon>
    </lineage>
</organism>
<evidence type="ECO:0000313" key="4">
    <source>
        <dbReference type="EMBL" id="ALJ32683.1"/>
    </source>
</evidence>
<accession>A0A0P0EB05</accession>
<dbReference type="InterPro" id="IPR003861">
    <property type="entry name" value="Papilloma_E4"/>
</dbReference>
<keyword evidence="2" id="KW-0244">Early protein</keyword>
<organismHost>
    <name type="scientific">Homo sapiens</name>
    <name type="common">Human</name>
    <dbReference type="NCBI Taxonomy" id="9606"/>
</organismHost>
<feature type="compositionally biased region" description="Pro residues" evidence="3">
    <location>
        <begin position="42"/>
        <end position="56"/>
    </location>
</feature>
<evidence type="ECO:0000256" key="2">
    <source>
        <dbReference type="ARBA" id="ARBA00022518"/>
    </source>
</evidence>
<feature type="compositionally biased region" description="Low complexity" evidence="3">
    <location>
        <begin position="84"/>
        <end position="99"/>
    </location>
</feature>
<name>A0A0P0EB05_HPV30</name>
<proteinExistence type="inferred from homology"/>
<evidence type="ECO:0000313" key="5">
    <source>
        <dbReference type="Proteomes" id="UP000165744"/>
    </source>
</evidence>
<evidence type="ECO:0000256" key="3">
    <source>
        <dbReference type="SAM" id="MobiDB-lite"/>
    </source>
</evidence>
<comment type="similarity">
    <text evidence="1">Belongs to the papillomaviridae E4 protein family.</text>
</comment>
<feature type="region of interest" description="Disordered" evidence="3">
    <location>
        <begin position="37"/>
        <end position="103"/>
    </location>
</feature>
<reference evidence="4 5" key="1">
    <citation type="journal article" date="2013" name="Virology">
        <title>Human papillomavirus genome variants.</title>
        <authorList>
            <person name="Burk R.D."/>
            <person name="Harari A."/>
            <person name="Chen Z."/>
        </authorList>
    </citation>
    <scope>NUCLEOTIDE SEQUENCE [LARGE SCALE GENOMIC DNA]</scope>
    <source>
        <strain evidence="4">Qv27356</strain>
    </source>
</reference>
<dbReference type="Pfam" id="PF02711">
    <property type="entry name" value="Pap_E4"/>
    <property type="match status" value="1"/>
</dbReference>
<dbReference type="EMBL" id="KF436841">
    <property type="protein sequence ID" value="ALJ32683.1"/>
    <property type="molecule type" value="Genomic_DNA"/>
</dbReference>
<evidence type="ECO:0000256" key="1">
    <source>
        <dbReference type="ARBA" id="ARBA00009551"/>
    </source>
</evidence>
<dbReference type="Proteomes" id="UP000165744">
    <property type="component" value="Genome"/>
</dbReference>